<dbReference type="InterPro" id="IPR035985">
    <property type="entry name" value="Ubiquitin-activating_enz"/>
</dbReference>
<dbReference type="STRING" id="28136.SAMN02745202_01175"/>
<name>A0A1T4NRU8_9BACT</name>
<proteinExistence type="predicted"/>
<gene>
    <name evidence="2" type="ORF">SAMN02745202_01175</name>
</gene>
<feature type="domain" description="THIF-type NAD/FAD binding fold" evidence="1">
    <location>
        <begin position="10"/>
        <end position="251"/>
    </location>
</feature>
<dbReference type="PANTHER" id="PTHR43267:SF1">
    <property type="entry name" value="TRNA THREONYLCARBAMOYLADENOSINE DEHYDRATASE"/>
    <property type="match status" value="1"/>
</dbReference>
<dbReference type="PANTHER" id="PTHR43267">
    <property type="entry name" value="TRNA THREONYLCARBAMOYLADENOSINE DEHYDRATASE"/>
    <property type="match status" value="1"/>
</dbReference>
<protein>
    <submittedName>
        <fullName evidence="2">tRNA A37 threonylcarbamoyladenosine dehydratase</fullName>
    </submittedName>
</protein>
<dbReference type="GO" id="GO:0061504">
    <property type="term" value="P:cyclic threonylcarbamoyladenosine biosynthetic process"/>
    <property type="evidence" value="ECO:0007669"/>
    <property type="project" value="TreeGrafter"/>
</dbReference>
<evidence type="ECO:0000313" key="2">
    <source>
        <dbReference type="EMBL" id="SJZ82000.1"/>
    </source>
</evidence>
<dbReference type="GO" id="GO:0008641">
    <property type="term" value="F:ubiquitin-like modifier activating enzyme activity"/>
    <property type="evidence" value="ECO:0007669"/>
    <property type="project" value="InterPro"/>
</dbReference>
<organism evidence="2 3">
    <name type="scientific">Segatella oulorum</name>
    <dbReference type="NCBI Taxonomy" id="28136"/>
    <lineage>
        <taxon>Bacteria</taxon>
        <taxon>Pseudomonadati</taxon>
        <taxon>Bacteroidota</taxon>
        <taxon>Bacteroidia</taxon>
        <taxon>Bacteroidales</taxon>
        <taxon>Prevotellaceae</taxon>
        <taxon>Segatella</taxon>
    </lineage>
</organism>
<dbReference type="Pfam" id="PF00899">
    <property type="entry name" value="ThiF"/>
    <property type="match status" value="1"/>
</dbReference>
<sequence length="307" mass="34258">MQNQFSRTQLLIGKPAMNTLMGSRVAVFGLGGVGSYVVEVLARSGVGELDIFDDDRVCLTNVNRQLYAVLSTVGKHKVDVAEARIHDINRQCIVHKYQMFYLPQNADSIDLSQYDYVVDCIDTVSAKIELIKRCHQLNIPMISSMGAANKLDATAFRVTDINKTKMDPLAKVIRKKLRKLNIPHLKVVYSEEVPLKQIDDPTISCRFHCICPDKDMRKCTDRRDIPASNAWVPSAAGLIIGGEVVKDLIAHAGTMRIQPQDIESSTAAQHAAQRAQQAHEKYRKIVAEKKAGTWVDDKVVMKLPEGF</sequence>
<dbReference type="SUPFAM" id="SSF69572">
    <property type="entry name" value="Activating enzymes of the ubiquitin-like proteins"/>
    <property type="match status" value="1"/>
</dbReference>
<dbReference type="eggNOG" id="COG1179">
    <property type="taxonomic scope" value="Bacteria"/>
</dbReference>
<reference evidence="2 3" key="1">
    <citation type="submission" date="2017-02" db="EMBL/GenBank/DDBJ databases">
        <authorList>
            <person name="Peterson S.W."/>
        </authorList>
    </citation>
    <scope>NUCLEOTIDE SEQUENCE [LARGE SCALE GENOMIC DNA]</scope>
    <source>
        <strain evidence="2 3">ATCC 43324</strain>
    </source>
</reference>
<dbReference type="CDD" id="cd00755">
    <property type="entry name" value="YgdL_like"/>
    <property type="match status" value="1"/>
</dbReference>
<dbReference type="InterPro" id="IPR045886">
    <property type="entry name" value="ThiF/MoeB/HesA"/>
</dbReference>
<dbReference type="Gene3D" id="3.40.50.720">
    <property type="entry name" value="NAD(P)-binding Rossmann-like Domain"/>
    <property type="match status" value="1"/>
</dbReference>
<dbReference type="AlphaFoldDB" id="A0A1T4NRU8"/>
<dbReference type="InterPro" id="IPR000594">
    <property type="entry name" value="ThiF_NAD_FAD-bd"/>
</dbReference>
<dbReference type="GO" id="GO:0061503">
    <property type="term" value="F:tRNA threonylcarbamoyladenosine dehydratase"/>
    <property type="evidence" value="ECO:0007669"/>
    <property type="project" value="TreeGrafter"/>
</dbReference>
<dbReference type="EMBL" id="FUXK01000011">
    <property type="protein sequence ID" value="SJZ82000.1"/>
    <property type="molecule type" value="Genomic_DNA"/>
</dbReference>
<evidence type="ECO:0000313" key="3">
    <source>
        <dbReference type="Proteomes" id="UP000190065"/>
    </source>
</evidence>
<accession>A0A1T4NRU8</accession>
<dbReference type="Proteomes" id="UP000190065">
    <property type="component" value="Unassembled WGS sequence"/>
</dbReference>
<dbReference type="RefSeq" id="WP_025070360.1">
    <property type="nucleotide sequence ID" value="NZ_FUXK01000011.1"/>
</dbReference>
<evidence type="ECO:0000259" key="1">
    <source>
        <dbReference type="Pfam" id="PF00899"/>
    </source>
</evidence>